<dbReference type="InterPro" id="IPR044068">
    <property type="entry name" value="CB"/>
</dbReference>
<dbReference type="InterPro" id="IPR010998">
    <property type="entry name" value="Integrase_recombinase_N"/>
</dbReference>
<dbReference type="PROSITE" id="PS51900">
    <property type="entry name" value="CB"/>
    <property type="match status" value="1"/>
</dbReference>
<gene>
    <name evidence="7" type="ORF">DCF15_21060</name>
</gene>
<keyword evidence="2 4" id="KW-0238">DNA-binding</keyword>
<dbReference type="PROSITE" id="PS51898">
    <property type="entry name" value="TYR_RECOMBINASE"/>
    <property type="match status" value="1"/>
</dbReference>
<evidence type="ECO:0000256" key="2">
    <source>
        <dbReference type="ARBA" id="ARBA00023125"/>
    </source>
</evidence>
<evidence type="ECO:0000256" key="3">
    <source>
        <dbReference type="ARBA" id="ARBA00023172"/>
    </source>
</evidence>
<dbReference type="InterPro" id="IPR004107">
    <property type="entry name" value="Integrase_SAM-like_N"/>
</dbReference>
<evidence type="ECO:0000256" key="4">
    <source>
        <dbReference type="PROSITE-ProRule" id="PRU01248"/>
    </source>
</evidence>
<dbReference type="InterPro" id="IPR050090">
    <property type="entry name" value="Tyrosine_recombinase_XerCD"/>
</dbReference>
<dbReference type="Pfam" id="PF00589">
    <property type="entry name" value="Phage_integrase"/>
    <property type="match status" value="1"/>
</dbReference>
<dbReference type="Gene3D" id="1.10.443.10">
    <property type="entry name" value="Intergrase catalytic core"/>
    <property type="match status" value="1"/>
</dbReference>
<dbReference type="Proteomes" id="UP000249794">
    <property type="component" value="Unassembled WGS sequence"/>
</dbReference>
<dbReference type="InterPro" id="IPR002104">
    <property type="entry name" value="Integrase_catalytic"/>
</dbReference>
<dbReference type="GO" id="GO:0003677">
    <property type="term" value="F:DNA binding"/>
    <property type="evidence" value="ECO:0007669"/>
    <property type="project" value="UniProtKB-UniRule"/>
</dbReference>
<evidence type="ECO:0000259" key="6">
    <source>
        <dbReference type="PROSITE" id="PS51900"/>
    </source>
</evidence>
<dbReference type="PANTHER" id="PTHR30349:SF81">
    <property type="entry name" value="TYROSINE RECOMBINASE XERC"/>
    <property type="match status" value="1"/>
</dbReference>
<feature type="domain" description="Core-binding (CB)" evidence="6">
    <location>
        <begin position="31"/>
        <end position="117"/>
    </location>
</feature>
<dbReference type="GO" id="GO:0015074">
    <property type="term" value="P:DNA integration"/>
    <property type="evidence" value="ECO:0007669"/>
    <property type="project" value="UniProtKB-KW"/>
</dbReference>
<dbReference type="GO" id="GO:0006310">
    <property type="term" value="P:DNA recombination"/>
    <property type="evidence" value="ECO:0007669"/>
    <property type="project" value="UniProtKB-KW"/>
</dbReference>
<dbReference type="Pfam" id="PF02899">
    <property type="entry name" value="Phage_int_SAM_1"/>
    <property type="match status" value="1"/>
</dbReference>
<dbReference type="PANTHER" id="PTHR30349">
    <property type="entry name" value="PHAGE INTEGRASE-RELATED"/>
    <property type="match status" value="1"/>
</dbReference>
<organism evidence="7 8">
    <name type="scientific">Phormidesmis priestleyi</name>
    <dbReference type="NCBI Taxonomy" id="268141"/>
    <lineage>
        <taxon>Bacteria</taxon>
        <taxon>Bacillati</taxon>
        <taxon>Cyanobacteriota</taxon>
        <taxon>Cyanophyceae</taxon>
        <taxon>Leptolyngbyales</taxon>
        <taxon>Leptolyngbyaceae</taxon>
        <taxon>Phormidesmis</taxon>
    </lineage>
</organism>
<keyword evidence="3" id="KW-0233">DNA recombination</keyword>
<evidence type="ECO:0000313" key="8">
    <source>
        <dbReference type="Proteomes" id="UP000249794"/>
    </source>
</evidence>
<evidence type="ECO:0000259" key="5">
    <source>
        <dbReference type="PROSITE" id="PS51898"/>
    </source>
</evidence>
<comment type="caution">
    <text evidence="7">The sequence shown here is derived from an EMBL/GenBank/DDBJ whole genome shotgun (WGS) entry which is preliminary data.</text>
</comment>
<proteinExistence type="predicted"/>
<name>A0A2W4WLC4_9CYAN</name>
<dbReference type="InterPro" id="IPR013762">
    <property type="entry name" value="Integrase-like_cat_sf"/>
</dbReference>
<protein>
    <submittedName>
        <fullName evidence="7">Integrase</fullName>
    </submittedName>
</protein>
<sequence length="343" mass="38828">MTKPDPIPKFVEIRPSAAISQAAASVAEQTSEPLDWVDQFLADREIRPNTLKMYAWQLRRFQRWLKYKPWPDVTENDLTAYKNYLKTKPTKSGSTGLKPASINQALAATQSFYKWLYIRRYVTFNPALTIEMSTPSPPKPKDLEISTIHELDEGLADRGQLCTRDTAIVWVLKHGLRASEISALNVGDYKEQALQVENAKWGSDGLAPLSPDACFAIESYLGWCLAQGFDMSPTAPLFRSQSNRNYGARMSYQGIYQMVKDLAAISGLTEESIHPHRYRHTFGTQMVLENVPPAFAQKLMRNKSMQSFDRYTKWAVEKKAVDAFKKVVEQSESGLFGSSKHES</sequence>
<dbReference type="Gene3D" id="1.10.150.130">
    <property type="match status" value="1"/>
</dbReference>
<evidence type="ECO:0000256" key="1">
    <source>
        <dbReference type="ARBA" id="ARBA00022908"/>
    </source>
</evidence>
<dbReference type="InterPro" id="IPR011010">
    <property type="entry name" value="DNA_brk_join_enz"/>
</dbReference>
<dbReference type="EMBL" id="QBMP01000336">
    <property type="protein sequence ID" value="PZO45943.1"/>
    <property type="molecule type" value="Genomic_DNA"/>
</dbReference>
<feature type="domain" description="Tyr recombinase" evidence="5">
    <location>
        <begin position="136"/>
        <end position="324"/>
    </location>
</feature>
<reference evidence="7 8" key="2">
    <citation type="submission" date="2018-06" db="EMBL/GenBank/DDBJ databases">
        <title>Metagenomic assembly of (sub)arctic Cyanobacteria and their associated microbiome from non-axenic cultures.</title>
        <authorList>
            <person name="Baurain D."/>
        </authorList>
    </citation>
    <scope>NUCLEOTIDE SEQUENCE [LARGE SCALE GENOMIC DNA]</scope>
    <source>
        <strain evidence="7">ULC027bin1</strain>
    </source>
</reference>
<accession>A0A2W4WLC4</accession>
<dbReference type="AlphaFoldDB" id="A0A2W4WLC4"/>
<reference evidence="8" key="1">
    <citation type="submission" date="2018-04" db="EMBL/GenBank/DDBJ databases">
        <authorList>
            <person name="Cornet L."/>
        </authorList>
    </citation>
    <scope>NUCLEOTIDE SEQUENCE [LARGE SCALE GENOMIC DNA]</scope>
</reference>
<dbReference type="SUPFAM" id="SSF56349">
    <property type="entry name" value="DNA breaking-rejoining enzymes"/>
    <property type="match status" value="1"/>
</dbReference>
<keyword evidence="1" id="KW-0229">DNA integration</keyword>
<dbReference type="CDD" id="cd00397">
    <property type="entry name" value="DNA_BRE_C"/>
    <property type="match status" value="1"/>
</dbReference>
<evidence type="ECO:0000313" key="7">
    <source>
        <dbReference type="EMBL" id="PZO45943.1"/>
    </source>
</evidence>